<keyword evidence="3" id="KW-1185">Reference proteome</keyword>
<evidence type="ECO:0000313" key="2">
    <source>
        <dbReference type="EMBL" id="GFR45989.1"/>
    </source>
</evidence>
<organism evidence="2 3">
    <name type="scientific">Astrephomene gubernaculifera</name>
    <dbReference type="NCBI Taxonomy" id="47775"/>
    <lineage>
        <taxon>Eukaryota</taxon>
        <taxon>Viridiplantae</taxon>
        <taxon>Chlorophyta</taxon>
        <taxon>core chlorophytes</taxon>
        <taxon>Chlorophyceae</taxon>
        <taxon>CS clade</taxon>
        <taxon>Chlamydomonadales</taxon>
        <taxon>Astrephomenaceae</taxon>
        <taxon>Astrephomene</taxon>
    </lineage>
</organism>
<evidence type="ECO:0000313" key="3">
    <source>
        <dbReference type="Proteomes" id="UP001054857"/>
    </source>
</evidence>
<accession>A0AAD3DQ54</accession>
<evidence type="ECO:0000256" key="1">
    <source>
        <dbReference type="ARBA" id="ARBA00004430"/>
    </source>
</evidence>
<proteinExistence type="predicted"/>
<dbReference type="GO" id="GO:0005930">
    <property type="term" value="C:axoneme"/>
    <property type="evidence" value="ECO:0007669"/>
    <property type="project" value="UniProtKB-SubCell"/>
</dbReference>
<reference evidence="2 3" key="1">
    <citation type="journal article" date="2021" name="Sci. Rep.">
        <title>Genome sequencing of the multicellular alga Astrephomene provides insights into convergent evolution of germ-soma differentiation.</title>
        <authorList>
            <person name="Yamashita S."/>
            <person name="Yamamoto K."/>
            <person name="Matsuzaki R."/>
            <person name="Suzuki S."/>
            <person name="Yamaguchi H."/>
            <person name="Hirooka S."/>
            <person name="Minakuchi Y."/>
            <person name="Miyagishima S."/>
            <person name="Kawachi M."/>
            <person name="Toyoda A."/>
            <person name="Nozaki H."/>
        </authorList>
    </citation>
    <scope>NUCLEOTIDE SEQUENCE [LARGE SCALE GENOMIC DNA]</scope>
    <source>
        <strain evidence="2 3">NIES-4017</strain>
    </source>
</reference>
<comment type="caution">
    <text evidence="2">The sequence shown here is derived from an EMBL/GenBank/DDBJ whole genome shotgun (WGS) entry which is preliminary data.</text>
</comment>
<gene>
    <name evidence="2" type="ORF">Agub_g7464</name>
</gene>
<feature type="non-terminal residue" evidence="2">
    <location>
        <position position="396"/>
    </location>
</feature>
<dbReference type="Proteomes" id="UP001054857">
    <property type="component" value="Unassembled WGS sequence"/>
</dbReference>
<dbReference type="AlphaFoldDB" id="A0AAD3DQ54"/>
<sequence length="396" mass="41954">MPLNLCHDVLLQTNSEVRDWASLPADLLYRVSRLLDDRTELPCLLRVCSSWHHSLKATLTELRIHNVGAPALGSNFTSVRRIDASILRSTLLGFRHLAPVRNLAALGTQFPSLVSLNVAGQQLGQHGLQVLLPLAGRLQHLDASRCDMSIADMSALASLTHLTSLAFNAVKAVKEQSVTGSASNRPEIALAAELATILPRLSQLRRLELCLKRYPTRPSAINVFAAAQQPHSLQDRRAPCGLPMYGMAGCLASLPDLNCLLLRNQPLHPSDTSALASLSALTELALLWQPPSPSPTAATTALPPPAPLTAALWAQLVNGPLRHSLLALDVDFGDATSAAAGGGGGGFGAGGGEQRVWERLSVAPLVRLRALRLRRCVSPLLLLSIMGAGAPATAGG</sequence>
<comment type="subcellular location">
    <subcellularLocation>
        <location evidence="1">Cytoplasm</location>
        <location evidence="1">Cytoskeleton</location>
        <location evidence="1">Cilium axoneme</location>
    </subcellularLocation>
</comment>
<evidence type="ECO:0008006" key="4">
    <source>
        <dbReference type="Google" id="ProtNLM"/>
    </source>
</evidence>
<name>A0AAD3DQ54_9CHLO</name>
<dbReference type="EMBL" id="BMAR01000011">
    <property type="protein sequence ID" value="GFR45989.1"/>
    <property type="molecule type" value="Genomic_DNA"/>
</dbReference>
<dbReference type="InterPro" id="IPR032675">
    <property type="entry name" value="LRR_dom_sf"/>
</dbReference>
<dbReference type="SUPFAM" id="SSF52047">
    <property type="entry name" value="RNI-like"/>
    <property type="match status" value="1"/>
</dbReference>
<dbReference type="Gene3D" id="3.80.10.10">
    <property type="entry name" value="Ribonuclease Inhibitor"/>
    <property type="match status" value="1"/>
</dbReference>
<protein>
    <recommendedName>
        <fullName evidence="4">F-box domain-containing protein</fullName>
    </recommendedName>
</protein>